<protein>
    <recommendedName>
        <fullName evidence="12">Probable arginine--tRNA ligase, cytoplasmic</fullName>
        <ecNumber evidence="3">6.1.1.19</ecNumber>
    </recommendedName>
    <alternativeName>
        <fullName evidence="10">Arginyl-tRNA synthetase</fullName>
    </alternativeName>
</protein>
<keyword evidence="9" id="KW-0030">Aminoacyl-tRNA synthetase</keyword>
<dbReference type="FunFam" id="3.40.50.620:FF:000084">
    <property type="entry name" value="arginine--tRNA ligase, cytoplasmic"/>
    <property type="match status" value="1"/>
</dbReference>
<dbReference type="GO" id="GO:0006420">
    <property type="term" value="P:arginyl-tRNA aminoacylation"/>
    <property type="evidence" value="ECO:0007669"/>
    <property type="project" value="InterPro"/>
</dbReference>
<dbReference type="GO" id="GO:0005524">
    <property type="term" value="F:ATP binding"/>
    <property type="evidence" value="ECO:0007669"/>
    <property type="project" value="UniProtKB-KW"/>
</dbReference>
<keyword evidence="13" id="KW-0175">Coiled coil</keyword>
<feature type="domain" description="Arginyl tRNA synthetase N-terminal" evidence="15">
    <location>
        <begin position="141"/>
        <end position="229"/>
    </location>
</feature>
<dbReference type="InterPro" id="IPR009080">
    <property type="entry name" value="tRNAsynth_Ia_anticodon-bd"/>
</dbReference>
<comment type="similarity">
    <text evidence="2">Belongs to the class-I aminoacyl-tRNA synthetase family.</text>
</comment>
<name>A0A0N5DAN0_THECL</name>
<dbReference type="SUPFAM" id="SSF47323">
    <property type="entry name" value="Anticodon-binding domain of a subclass of class I aminoacyl-tRNA synthetases"/>
    <property type="match status" value="1"/>
</dbReference>
<feature type="coiled-coil region" evidence="13">
    <location>
        <begin position="524"/>
        <end position="558"/>
    </location>
</feature>
<keyword evidence="4" id="KW-0963">Cytoplasm</keyword>
<dbReference type="InterPro" id="IPR008909">
    <property type="entry name" value="DALR_anticod-bd"/>
</dbReference>
<keyword evidence="5" id="KW-0436">Ligase</keyword>
<dbReference type="SMART" id="SM01016">
    <property type="entry name" value="Arg_tRNA_synt_N"/>
    <property type="match status" value="1"/>
</dbReference>
<dbReference type="PRINTS" id="PR01038">
    <property type="entry name" value="TRNASYNTHARG"/>
</dbReference>
<accession>A0A0N5DAN0</accession>
<dbReference type="PANTHER" id="PTHR11956:SF5">
    <property type="entry name" value="ARGININE--TRNA LIGASE, CYTOPLASMIC"/>
    <property type="match status" value="1"/>
</dbReference>
<comment type="catalytic activity">
    <reaction evidence="11">
        <text>tRNA(Arg) + L-arginine + ATP = L-arginyl-tRNA(Arg) + AMP + diphosphate</text>
        <dbReference type="Rhea" id="RHEA:20301"/>
        <dbReference type="Rhea" id="RHEA-COMP:9658"/>
        <dbReference type="Rhea" id="RHEA-COMP:9673"/>
        <dbReference type="ChEBI" id="CHEBI:30616"/>
        <dbReference type="ChEBI" id="CHEBI:32682"/>
        <dbReference type="ChEBI" id="CHEBI:33019"/>
        <dbReference type="ChEBI" id="CHEBI:78442"/>
        <dbReference type="ChEBI" id="CHEBI:78513"/>
        <dbReference type="ChEBI" id="CHEBI:456215"/>
        <dbReference type="EC" id="6.1.1.19"/>
    </reaction>
</comment>
<keyword evidence="8" id="KW-0648">Protein biosynthesis</keyword>
<keyword evidence="17" id="KW-1185">Reference proteome</keyword>
<dbReference type="InterPro" id="IPR005148">
    <property type="entry name" value="Arg-tRNA-synth_N"/>
</dbReference>
<evidence type="ECO:0000256" key="6">
    <source>
        <dbReference type="ARBA" id="ARBA00022741"/>
    </source>
</evidence>
<gene>
    <name evidence="16" type="ORF">TCLT_LOCUS10222</name>
</gene>
<evidence type="ECO:0000256" key="13">
    <source>
        <dbReference type="SAM" id="Coils"/>
    </source>
</evidence>
<evidence type="ECO:0000256" key="12">
    <source>
        <dbReference type="ARBA" id="ARBA00071644"/>
    </source>
</evidence>
<dbReference type="Pfam" id="PF05746">
    <property type="entry name" value="DALR_1"/>
    <property type="match status" value="1"/>
</dbReference>
<evidence type="ECO:0000259" key="15">
    <source>
        <dbReference type="SMART" id="SM01016"/>
    </source>
</evidence>
<dbReference type="WBParaSite" id="TCLT_0001023301-mRNA-1">
    <property type="protein sequence ID" value="TCLT_0001023301-mRNA-1"/>
    <property type="gene ID" value="TCLT_0001023301"/>
</dbReference>
<dbReference type="Proteomes" id="UP000276776">
    <property type="component" value="Unassembled WGS sequence"/>
</dbReference>
<comment type="subcellular location">
    <subcellularLocation>
        <location evidence="1">Cytoplasm</location>
        <location evidence="1">Cytosol</location>
    </subcellularLocation>
</comment>
<evidence type="ECO:0000256" key="2">
    <source>
        <dbReference type="ARBA" id="ARBA00005594"/>
    </source>
</evidence>
<dbReference type="Gene3D" id="1.10.730.10">
    <property type="entry name" value="Isoleucyl-tRNA Synthetase, Domain 1"/>
    <property type="match status" value="1"/>
</dbReference>
<evidence type="ECO:0000256" key="5">
    <source>
        <dbReference type="ARBA" id="ARBA00022598"/>
    </source>
</evidence>
<evidence type="ECO:0000256" key="7">
    <source>
        <dbReference type="ARBA" id="ARBA00022840"/>
    </source>
</evidence>
<dbReference type="InterPro" id="IPR001412">
    <property type="entry name" value="aa-tRNA-synth_I_CS"/>
</dbReference>
<dbReference type="Pfam" id="PF03485">
    <property type="entry name" value="Arg_tRNA_synt_N"/>
    <property type="match status" value="1"/>
</dbReference>
<dbReference type="SUPFAM" id="SSF55190">
    <property type="entry name" value="Arginyl-tRNA synthetase (ArgRS), N-terminal 'additional' domain"/>
    <property type="match status" value="1"/>
</dbReference>
<proteinExistence type="inferred from homology"/>
<dbReference type="NCBIfam" id="TIGR00456">
    <property type="entry name" value="argS"/>
    <property type="match status" value="1"/>
</dbReference>
<dbReference type="EMBL" id="UYYF01005020">
    <property type="protein sequence ID" value="VDN07902.1"/>
    <property type="molecule type" value="Genomic_DNA"/>
</dbReference>
<dbReference type="STRING" id="103827.A0A0N5DAN0"/>
<dbReference type="InterPro" id="IPR001278">
    <property type="entry name" value="Arg-tRNA-ligase"/>
</dbReference>
<dbReference type="PROSITE" id="PS00178">
    <property type="entry name" value="AA_TRNA_LIGASE_I"/>
    <property type="match status" value="1"/>
</dbReference>
<evidence type="ECO:0000313" key="17">
    <source>
        <dbReference type="Proteomes" id="UP000276776"/>
    </source>
</evidence>
<dbReference type="AlphaFoldDB" id="A0A0N5DAN0"/>
<keyword evidence="7" id="KW-0067">ATP-binding</keyword>
<evidence type="ECO:0000256" key="9">
    <source>
        <dbReference type="ARBA" id="ARBA00023146"/>
    </source>
</evidence>
<dbReference type="PANTHER" id="PTHR11956">
    <property type="entry name" value="ARGINYL-TRNA SYNTHETASE"/>
    <property type="match status" value="1"/>
</dbReference>
<dbReference type="SMART" id="SM00836">
    <property type="entry name" value="DALR_1"/>
    <property type="match status" value="1"/>
</dbReference>
<dbReference type="Pfam" id="PF00750">
    <property type="entry name" value="tRNA-synt_1d"/>
    <property type="match status" value="1"/>
</dbReference>
<evidence type="ECO:0000313" key="16">
    <source>
        <dbReference type="EMBL" id="VDN07902.1"/>
    </source>
</evidence>
<dbReference type="GO" id="GO:0005829">
    <property type="term" value="C:cytosol"/>
    <property type="evidence" value="ECO:0007669"/>
    <property type="project" value="UniProtKB-SubCell"/>
</dbReference>
<feature type="domain" description="DALR anticodon binding" evidence="14">
    <location>
        <begin position="595"/>
        <end position="689"/>
    </location>
</feature>
<dbReference type="InterPro" id="IPR014729">
    <property type="entry name" value="Rossmann-like_a/b/a_fold"/>
</dbReference>
<reference evidence="18" key="1">
    <citation type="submission" date="2017-02" db="UniProtKB">
        <authorList>
            <consortium name="WormBaseParasite"/>
        </authorList>
    </citation>
    <scope>IDENTIFICATION</scope>
</reference>
<dbReference type="SUPFAM" id="SSF52374">
    <property type="entry name" value="Nucleotidylyl transferase"/>
    <property type="match status" value="1"/>
</dbReference>
<evidence type="ECO:0000256" key="8">
    <source>
        <dbReference type="ARBA" id="ARBA00022917"/>
    </source>
</evidence>
<evidence type="ECO:0000313" key="18">
    <source>
        <dbReference type="WBParaSite" id="TCLT_0001023301-mRNA-1"/>
    </source>
</evidence>
<dbReference type="InterPro" id="IPR036695">
    <property type="entry name" value="Arg-tRNA-synth_N_sf"/>
</dbReference>
<dbReference type="FunFam" id="3.30.1360.70:FF:000002">
    <property type="entry name" value="arginine--tRNA ligase, cytoplasmic"/>
    <property type="match status" value="1"/>
</dbReference>
<dbReference type="GO" id="GO:0004814">
    <property type="term" value="F:arginine-tRNA ligase activity"/>
    <property type="evidence" value="ECO:0007669"/>
    <property type="project" value="UniProtKB-EC"/>
</dbReference>
<evidence type="ECO:0000259" key="14">
    <source>
        <dbReference type="SMART" id="SM00836"/>
    </source>
</evidence>
<dbReference type="HAMAP" id="MF_00123">
    <property type="entry name" value="Arg_tRNA_synth"/>
    <property type="match status" value="1"/>
</dbReference>
<dbReference type="CDD" id="cd00671">
    <property type="entry name" value="ArgRS_core"/>
    <property type="match status" value="1"/>
</dbReference>
<reference evidence="16 17" key="2">
    <citation type="submission" date="2018-11" db="EMBL/GenBank/DDBJ databases">
        <authorList>
            <consortium name="Pathogen Informatics"/>
        </authorList>
    </citation>
    <scope>NUCLEOTIDE SEQUENCE [LARGE SCALE GENOMIC DNA]</scope>
</reference>
<feature type="coiled-coil region" evidence="13">
    <location>
        <begin position="920"/>
        <end position="947"/>
    </location>
</feature>
<evidence type="ECO:0000256" key="10">
    <source>
        <dbReference type="ARBA" id="ARBA00033033"/>
    </source>
</evidence>
<keyword evidence="6" id="KW-0547">Nucleotide-binding</keyword>
<dbReference type="GO" id="GO:0017101">
    <property type="term" value="C:aminoacyl-tRNA synthetase multienzyme complex"/>
    <property type="evidence" value="ECO:0007669"/>
    <property type="project" value="UniProtKB-ARBA"/>
</dbReference>
<evidence type="ECO:0000256" key="3">
    <source>
        <dbReference type="ARBA" id="ARBA00012837"/>
    </source>
</evidence>
<dbReference type="OrthoDB" id="68056at2759"/>
<dbReference type="Gene3D" id="3.40.50.620">
    <property type="entry name" value="HUPs"/>
    <property type="match status" value="1"/>
</dbReference>
<evidence type="ECO:0000256" key="11">
    <source>
        <dbReference type="ARBA" id="ARBA00049339"/>
    </source>
</evidence>
<sequence>MNSNLLSMCIKRIYSDIIITFEIIQRRRLAAYYRLLDFLNRGELCDELLEQFPELSVVVKENTKLRYRAQILRASIAEQEQLNKKCSTKESRSEGPAVEKEMMSLSKNCGQESNMNKPDYHRDSKNRSHIIVKDFGSSLLCMLRALFKESIIKVYPEMTSVPVMITETTLANFGDYQFNSSMALAQKLKVNGHKISPREVAQKIIDNISKCDWIEKMEIAGPGYVNVFLSKNSISACIANIALKGINIPKIEKRRVIVDFSSPNIAKEMHVGHLRSTIIGESISRLLTYVGFDVLRLNHIGDWGTQFGMLIAHLQDRFPNFLNEVPPISDLQTFYKESKKRFDEDEAFKARSYQCVVKLQGFEPDYVKAWRMICDVSRKNFNEIYDRLEINIEERGESFYQGHMIDLVNELDSLGVLEVEDGRKILRVGDGVPLTVVKSDGGYTYDTSDLAALKYRLFIDKAEWIIYVVDAGQNLHFELVFAAGRKLGWYSSDKTRVEHVSFGLVLGEDKKKFKTRSGDTVRLSDLLDEGVKRAEAKLREKERDKTMTAEELASARNAVAYGCVRYADLSQTRTQDYVFSFDRMLDDRGNTAVYLLYAFARIKSICRSTLVPQEDVQNYLLNLPNGSLPLEHESEFKLAKAILKFSDCILSVLDSFLLHQLCDYIYALATTFHDFYNECYVIQKDVDEIYRKLNALCLNSSDTEEQQSVTIYLLDPHVLPQPRKKVSADAENLHVGEILLNNAVDEGVAAKEENCDRRNLSILTDQYPEDDMSIASSASDFEETLWDHFQNTPKSNTDWKSETDSTISSCFSPMNGFTAHSKLSDSPHDTCLHTSSLKKTNNKIPKLPGSKKKVESYVEGRKRRIDLNEINNSSYYEQFGTGSFVSSTPLNSNPNNERSNRLSMINSAVRTKVLHSKRVLRTLNRSVDSAEAEKAKFLKEEAKKREQGAIEKHIVRIRTSNSKFGIKKEVSPSLIDNDSRYYSMRSSFEDSDERSCGSLVVPIS</sequence>
<dbReference type="Gene3D" id="3.30.1360.70">
    <property type="entry name" value="Arginyl tRNA synthetase N-terminal domain"/>
    <property type="match status" value="1"/>
</dbReference>
<dbReference type="EC" id="6.1.1.19" evidence="3"/>
<evidence type="ECO:0000256" key="4">
    <source>
        <dbReference type="ARBA" id="ARBA00022490"/>
    </source>
</evidence>
<organism evidence="18">
    <name type="scientific">Thelazia callipaeda</name>
    <name type="common">Oriental eyeworm</name>
    <name type="synonym">Parasitic nematode</name>
    <dbReference type="NCBI Taxonomy" id="103827"/>
    <lineage>
        <taxon>Eukaryota</taxon>
        <taxon>Metazoa</taxon>
        <taxon>Ecdysozoa</taxon>
        <taxon>Nematoda</taxon>
        <taxon>Chromadorea</taxon>
        <taxon>Rhabditida</taxon>
        <taxon>Spirurina</taxon>
        <taxon>Spiruromorpha</taxon>
        <taxon>Thelazioidea</taxon>
        <taxon>Thelaziidae</taxon>
        <taxon>Thelazia</taxon>
    </lineage>
</organism>
<dbReference type="InterPro" id="IPR035684">
    <property type="entry name" value="ArgRS_core"/>
</dbReference>
<dbReference type="OMA" id="NTARIMW"/>
<evidence type="ECO:0000256" key="1">
    <source>
        <dbReference type="ARBA" id="ARBA00004514"/>
    </source>
</evidence>